<feature type="non-terminal residue" evidence="1">
    <location>
        <position position="149"/>
    </location>
</feature>
<proteinExistence type="predicted"/>
<dbReference type="EMBL" id="GBHO01025964">
    <property type="protein sequence ID" value="JAG17640.1"/>
    <property type="molecule type" value="Transcribed_RNA"/>
</dbReference>
<protein>
    <submittedName>
        <fullName evidence="1">Putative HTH-type transcriptional regulator yeaM</fullName>
    </submittedName>
</protein>
<feature type="non-terminal residue" evidence="1">
    <location>
        <position position="1"/>
    </location>
</feature>
<evidence type="ECO:0000313" key="1">
    <source>
        <dbReference type="EMBL" id="JAG17640.1"/>
    </source>
</evidence>
<sequence>DTKPKYVVSVYATDPTMGTADETKKCLQEVLSEPMKLGIKVRNVRKIQDKGLLVEVDSAESLKKLKKKIAKETRIEAREPRKKLPRLMAYGIQKGTTLQQLRDALKYYDERTDIIDQTIIAFENGVGSTGETVNMCFTVHPDIRKKLIK</sequence>
<dbReference type="AlphaFoldDB" id="A0A0A9XKM1"/>
<gene>
    <name evidence="1" type="primary">yeaM</name>
    <name evidence="1" type="ORF">CM83_103925</name>
</gene>
<accession>A0A0A9XKM1</accession>
<name>A0A0A9XKM1_LYGHE</name>
<reference evidence="1" key="1">
    <citation type="journal article" date="2014" name="PLoS ONE">
        <title>Transcriptome-Based Identification of ABC Transporters in the Western Tarnished Plant Bug Lygus hesperus.</title>
        <authorList>
            <person name="Hull J.J."/>
            <person name="Chaney K."/>
            <person name="Geib S.M."/>
            <person name="Fabrick J.A."/>
            <person name="Brent C.S."/>
            <person name="Walsh D."/>
            <person name="Lavine L.C."/>
        </authorList>
    </citation>
    <scope>NUCLEOTIDE SEQUENCE</scope>
</reference>
<organism evidence="1">
    <name type="scientific">Lygus hesperus</name>
    <name type="common">Western plant bug</name>
    <dbReference type="NCBI Taxonomy" id="30085"/>
    <lineage>
        <taxon>Eukaryota</taxon>
        <taxon>Metazoa</taxon>
        <taxon>Ecdysozoa</taxon>
        <taxon>Arthropoda</taxon>
        <taxon>Hexapoda</taxon>
        <taxon>Insecta</taxon>
        <taxon>Pterygota</taxon>
        <taxon>Neoptera</taxon>
        <taxon>Paraneoptera</taxon>
        <taxon>Hemiptera</taxon>
        <taxon>Heteroptera</taxon>
        <taxon>Panheteroptera</taxon>
        <taxon>Cimicomorpha</taxon>
        <taxon>Miridae</taxon>
        <taxon>Mirini</taxon>
        <taxon>Lygus</taxon>
    </lineage>
</organism>
<reference evidence="1" key="2">
    <citation type="submission" date="2014-07" db="EMBL/GenBank/DDBJ databases">
        <authorList>
            <person name="Hull J."/>
        </authorList>
    </citation>
    <scope>NUCLEOTIDE SEQUENCE</scope>
</reference>